<dbReference type="PANTHER" id="PTHR47128">
    <property type="match status" value="1"/>
</dbReference>
<dbReference type="InterPro" id="IPR036291">
    <property type="entry name" value="NAD(P)-bd_dom_sf"/>
</dbReference>
<sequence length="264" mass="28815">MAINPTPTLVTGGTGTLGSRVVRRLVQDDDTEVRVLSRRAAPAESRGARWFTGDLAAGRGLRRALDGVDTVVHCAHAPAFPLEEISAAAHLLTEATRARIRHFLYISIVGVDYVPLRYYRSKLAVEDLIEESGLAFTILRTAQFHELVDRLLSGVVRLPFVPVPAGFWFQPVAADEVAERLVGLARESPEGRAHDMGGPEVRSVESLAASYERIRGRQRPVKKVPIPGKTASAFRTGANLASGRPVGCRTWERHLHTPTTAPHP</sequence>
<dbReference type="AlphaFoldDB" id="A0A841E6P9"/>
<dbReference type="RefSeq" id="WP_184635358.1">
    <property type="nucleotide sequence ID" value="NZ_BAABKT010000043.1"/>
</dbReference>
<evidence type="ECO:0000259" key="3">
    <source>
        <dbReference type="Pfam" id="PF13460"/>
    </source>
</evidence>
<evidence type="ECO:0000256" key="1">
    <source>
        <dbReference type="ARBA" id="ARBA00022531"/>
    </source>
</evidence>
<keyword evidence="5" id="KW-1185">Reference proteome</keyword>
<proteinExistence type="predicted"/>
<name>A0A841E6P9_9ACTN</name>
<keyword evidence="2" id="KW-0604">Photosystem II</keyword>
<gene>
    <name evidence="4" type="ORF">HNR25_002586</name>
</gene>
<keyword evidence="1" id="KW-0602">Photosynthesis</keyword>
<evidence type="ECO:0000313" key="5">
    <source>
        <dbReference type="Proteomes" id="UP000578077"/>
    </source>
</evidence>
<evidence type="ECO:0000256" key="2">
    <source>
        <dbReference type="ARBA" id="ARBA00023276"/>
    </source>
</evidence>
<feature type="domain" description="NAD(P)-binding" evidence="3">
    <location>
        <begin position="12"/>
        <end position="145"/>
    </location>
</feature>
<dbReference type="PANTHER" id="PTHR47128:SF2">
    <property type="entry name" value="PROTEIN HIGH CHLOROPHYLL FLUORESCENCE PHENOTYPE 244, CHLOROPLASTIC"/>
    <property type="match status" value="1"/>
</dbReference>
<dbReference type="GO" id="GO:0015979">
    <property type="term" value="P:photosynthesis"/>
    <property type="evidence" value="ECO:0007669"/>
    <property type="project" value="UniProtKB-KW"/>
</dbReference>
<dbReference type="Gene3D" id="3.40.50.720">
    <property type="entry name" value="NAD(P)-binding Rossmann-like Domain"/>
    <property type="match status" value="1"/>
</dbReference>
<dbReference type="EMBL" id="JACHLY010000001">
    <property type="protein sequence ID" value="MBB5998835.1"/>
    <property type="molecule type" value="Genomic_DNA"/>
</dbReference>
<dbReference type="InterPro" id="IPR016040">
    <property type="entry name" value="NAD(P)-bd_dom"/>
</dbReference>
<accession>A0A841E6P9</accession>
<dbReference type="InterPro" id="IPR044256">
    <property type="entry name" value="HCF244-like"/>
</dbReference>
<dbReference type="Pfam" id="PF13460">
    <property type="entry name" value="NAD_binding_10"/>
    <property type="match status" value="1"/>
</dbReference>
<dbReference type="SUPFAM" id="SSF51735">
    <property type="entry name" value="NAD(P)-binding Rossmann-fold domains"/>
    <property type="match status" value="1"/>
</dbReference>
<organism evidence="4 5">
    <name type="scientific">Streptomonospora salina</name>
    <dbReference type="NCBI Taxonomy" id="104205"/>
    <lineage>
        <taxon>Bacteria</taxon>
        <taxon>Bacillati</taxon>
        <taxon>Actinomycetota</taxon>
        <taxon>Actinomycetes</taxon>
        <taxon>Streptosporangiales</taxon>
        <taxon>Nocardiopsidaceae</taxon>
        <taxon>Streptomonospora</taxon>
    </lineage>
</organism>
<evidence type="ECO:0000313" key="4">
    <source>
        <dbReference type="EMBL" id="MBB5998835.1"/>
    </source>
</evidence>
<dbReference type="GO" id="GO:0009523">
    <property type="term" value="C:photosystem II"/>
    <property type="evidence" value="ECO:0007669"/>
    <property type="project" value="UniProtKB-KW"/>
</dbReference>
<protein>
    <submittedName>
        <fullName evidence="4">Uncharacterized protein YbjT (DUF2867 family)</fullName>
    </submittedName>
</protein>
<reference evidence="4 5" key="1">
    <citation type="submission" date="2020-08" db="EMBL/GenBank/DDBJ databases">
        <title>Sequencing the genomes of 1000 actinobacteria strains.</title>
        <authorList>
            <person name="Klenk H.-P."/>
        </authorList>
    </citation>
    <scope>NUCLEOTIDE SEQUENCE [LARGE SCALE GENOMIC DNA]</scope>
    <source>
        <strain evidence="4 5">DSM 44593</strain>
    </source>
</reference>
<dbReference type="Proteomes" id="UP000578077">
    <property type="component" value="Unassembled WGS sequence"/>
</dbReference>
<comment type="caution">
    <text evidence="4">The sequence shown here is derived from an EMBL/GenBank/DDBJ whole genome shotgun (WGS) entry which is preliminary data.</text>
</comment>